<feature type="region of interest" description="Disordered" evidence="9">
    <location>
        <begin position="1452"/>
        <end position="1471"/>
    </location>
</feature>
<evidence type="ECO:0000256" key="4">
    <source>
        <dbReference type="ARBA" id="ARBA00022853"/>
    </source>
</evidence>
<sequence>MLRDELLQSKHDEIARCLSSRKRKLSELYFATVGFSGATDGSPQHIQYRQREQEFLDANDITKGRFFNEGTLPRRPDAAPPQVSPRDEKLSHGSLSASAADRITDSHRHKPIFSPVDIAVSSPRLPSADHHGDLLDSQDPLRPQDQTRAGSTKSVAVQADSGELAIPPQTTPSASHEVIREKEASSPASTQQTLAATVTPVTDVDMDEAPDSQGKTGTGEIPAAQSDLPISPRKTVAAIQDNATGASLSTLDAPERRHGKHIGNLPCLATDVSPKSTDQPLSPASSRGQLSSTTSVSDRTPATSPAKEQPQLVSQIEAPTPPKNGESISVPMDTTDVSATRRAPATPDEQLKFEAEQSSIQQAAAVGKPTTGSAFSSFQLTPENSFSSPKKPPDGYNEPDLSKQSKASVAAETRPMVNDSLRLDTKGLKSEPASKTNESRSAPTSLGQPEGAGGSPLPSATRKASTPSGPTQTHFPPERMTTRVSSGAIRHRSVSEILGETPKSAVDKTSDKTASESPTTASESSQARSRLKDKKENQKERSKLSTVVFPKQQSAAEKNESADLVRTPSGHARSPNEEKDYLFTLFQAKAHYPPRSMHLSSLLSTAHKTLTTANHFVEYHEQMDCRSLKRIYQLQHANRWPLRQLQRSAEPERSATHWDILLDHMRWMRTDFREERKWKIAAAKRCADWCAAYVVSGNERRAELRLPVRAPPANDKMDESGDHKPVPSSSDDRGDDSVAHSQPTPDLISSMEDDSVSEGFNDEIHPDLSDGVVPAAIFSLGSDEFTFGMERTPAFEKILEELPLYTPISISPETNLPLFKRPPDSSWRKELLPVSKYATGKLEFTSKQPPRKRSRYAYSGNDDDVDIDAIEIPPEQTNVALFQPQNKHIRDRIHPGQVFRPPTEFLMPSLGFYESRQPSQWTCAEEDELKRIVKEYSFNWSLISACLSPPSLFTSGADRRTPWECFEKWVQLEGLPTEMLKTPYFRAYTSRVESAQRTVLAAQQQQQQQQAQAQAQAQAQSQQQGSNPPPTPTAILRRRPTTPMRVERKRSSRHLALLDGMRKLSKKRETLLQKQQHATHLAASRKLNEVNQPRPPISTPAEFSRLKHERELKIQESQEQYKQAMIAQRMAMAQRVAQQQQAQHQQQQQQLQQQQHRQMPNQQALLNGVPPRNTASAPPNGVIQGIPGPSGLPNGLPVNAAMAQSRPHPGMQMPNGAPVSGMPNSGMGLKMIPQPGIPQAMNGRPGIPTQASPDNARIIREANRVQEEQQRMVQSRQQQLQSQQQSFLPQGPHSSPNMNIGNMNVNPNNATMLAFQAASGVNSPSFHAPSLAQGVSTASPRLNHANVLANAGGIPTLASIQNTIQRSNPNISQEQVNKLATERLHHIQQQRMSQVAMNAAAGNMGSMQTSYQMHHDGNMHQLPHTTNMPNGGPASIQTHQQTQGYSPLMRVAQTVQQQQQQQPNRMGVNGSPAMNAAMAVQQGRSATAQAHRSASGQGGPGPGPGPGPGQGPGAGPGAGKSPRPPQAQMASG</sequence>
<evidence type="ECO:0000313" key="12">
    <source>
        <dbReference type="EMBL" id="PGH32881.1"/>
    </source>
</evidence>
<dbReference type="PROSITE" id="PS51204">
    <property type="entry name" value="HSA"/>
    <property type="match status" value="1"/>
</dbReference>
<reference evidence="12 13" key="1">
    <citation type="submission" date="2017-10" db="EMBL/GenBank/DDBJ databases">
        <title>Comparative genomics in systemic dimorphic fungi from Ajellomycetaceae.</title>
        <authorList>
            <person name="Munoz J.F."/>
            <person name="Mcewen J.G."/>
            <person name="Clay O.K."/>
            <person name="Cuomo C.A."/>
        </authorList>
    </citation>
    <scope>NUCLEOTIDE SEQUENCE [LARGE SCALE GENOMIC DNA]</scope>
    <source>
        <strain evidence="12 13">UAMH4076</strain>
    </source>
</reference>
<feature type="region of interest" description="Disordered" evidence="9">
    <location>
        <begin position="1479"/>
        <end position="1532"/>
    </location>
</feature>
<feature type="domain" description="Myb-like" evidence="10">
    <location>
        <begin position="913"/>
        <end position="973"/>
    </location>
</feature>
<dbReference type="Gene3D" id="1.10.10.60">
    <property type="entry name" value="Homeodomain-like"/>
    <property type="match status" value="1"/>
</dbReference>
<evidence type="ECO:0000256" key="1">
    <source>
        <dbReference type="ARBA" id="ARBA00004123"/>
    </source>
</evidence>
<evidence type="ECO:0000313" key="13">
    <source>
        <dbReference type="Proteomes" id="UP000226031"/>
    </source>
</evidence>
<proteinExistence type="inferred from homology"/>
<keyword evidence="6" id="KW-0539">Nucleus</keyword>
<feature type="compositionally biased region" description="Low complexity" evidence="9">
    <location>
        <begin position="1271"/>
        <end position="1286"/>
    </location>
</feature>
<feature type="compositionally biased region" description="Polar residues" evidence="9">
    <location>
        <begin position="1482"/>
        <end position="1495"/>
    </location>
</feature>
<dbReference type="GO" id="GO:0005634">
    <property type="term" value="C:nucleus"/>
    <property type="evidence" value="ECO:0007669"/>
    <property type="project" value="UniProtKB-SubCell"/>
</dbReference>
<evidence type="ECO:0000256" key="9">
    <source>
        <dbReference type="SAM" id="MobiDB-lite"/>
    </source>
</evidence>
<dbReference type="Pfam" id="PF07529">
    <property type="entry name" value="HSA"/>
    <property type="match status" value="1"/>
</dbReference>
<comment type="subcellular location">
    <subcellularLocation>
        <location evidence="1">Nucleus</location>
    </subcellularLocation>
</comment>
<evidence type="ECO:0000256" key="8">
    <source>
        <dbReference type="ARBA" id="ARBA00029670"/>
    </source>
</evidence>
<feature type="region of interest" description="Disordered" evidence="9">
    <location>
        <begin position="1138"/>
        <end position="1225"/>
    </location>
</feature>
<feature type="compositionally biased region" description="Basic and acidic residues" evidence="9">
    <location>
        <begin position="715"/>
        <end position="738"/>
    </location>
</feature>
<evidence type="ECO:0000256" key="2">
    <source>
        <dbReference type="ARBA" id="ARBA00008913"/>
    </source>
</evidence>
<dbReference type="VEuPathDB" id="FungiDB:EMCG_09083"/>
<dbReference type="SMART" id="SM00573">
    <property type="entry name" value="HSA"/>
    <property type="match status" value="1"/>
</dbReference>
<feature type="compositionally biased region" description="Low complexity" evidence="9">
    <location>
        <begin position="1011"/>
        <end position="1024"/>
    </location>
</feature>
<dbReference type="InterPro" id="IPR014012">
    <property type="entry name" value="HSA_dom"/>
</dbReference>
<keyword evidence="5" id="KW-0234">DNA repair</keyword>
<comment type="caution">
    <text evidence="12">The sequence shown here is derived from an EMBL/GenBank/DDBJ whole genome shotgun (WGS) entry which is preliminary data.</text>
</comment>
<evidence type="ECO:0000256" key="5">
    <source>
        <dbReference type="ARBA" id="ARBA00023204"/>
    </source>
</evidence>
<dbReference type="PANTHER" id="PTHR46459">
    <property type="entry name" value="E1A-BINDING PROTEIN P400-RELATED"/>
    <property type="match status" value="1"/>
</dbReference>
<feature type="compositionally biased region" description="Low complexity" evidence="9">
    <location>
        <begin position="515"/>
        <end position="525"/>
    </location>
</feature>
<feature type="region of interest" description="Disordered" evidence="9">
    <location>
        <begin position="1011"/>
        <end position="1050"/>
    </location>
</feature>
<feature type="compositionally biased region" description="Low complexity" evidence="9">
    <location>
        <begin position="1138"/>
        <end position="1164"/>
    </location>
</feature>
<feature type="compositionally biased region" description="Polar residues" evidence="9">
    <location>
        <begin position="144"/>
        <end position="155"/>
    </location>
</feature>
<organism evidence="12 13">
    <name type="scientific">[Emmonsia] crescens</name>
    <dbReference type="NCBI Taxonomy" id="73230"/>
    <lineage>
        <taxon>Eukaryota</taxon>
        <taxon>Fungi</taxon>
        <taxon>Dikarya</taxon>
        <taxon>Ascomycota</taxon>
        <taxon>Pezizomycotina</taxon>
        <taxon>Eurotiomycetes</taxon>
        <taxon>Eurotiomycetidae</taxon>
        <taxon>Onygenales</taxon>
        <taxon>Ajellomycetaceae</taxon>
        <taxon>Emergomyces</taxon>
    </lineage>
</organism>
<evidence type="ECO:0000256" key="7">
    <source>
        <dbReference type="ARBA" id="ARBA00025178"/>
    </source>
</evidence>
<accession>A0A2B7ZHM5</accession>
<feature type="region of interest" description="Disordered" evidence="9">
    <location>
        <begin position="121"/>
        <end position="229"/>
    </location>
</feature>
<evidence type="ECO:0000256" key="6">
    <source>
        <dbReference type="ARBA" id="ARBA00023242"/>
    </source>
</evidence>
<evidence type="ECO:0000256" key="3">
    <source>
        <dbReference type="ARBA" id="ARBA00022763"/>
    </source>
</evidence>
<feature type="compositionally biased region" description="Low complexity" evidence="9">
    <location>
        <begin position="356"/>
        <end position="365"/>
    </location>
</feature>
<feature type="compositionally biased region" description="Polar residues" evidence="9">
    <location>
        <begin position="186"/>
        <end position="200"/>
    </location>
</feature>
<dbReference type="PROSITE" id="PS50090">
    <property type="entry name" value="MYB_LIKE"/>
    <property type="match status" value="1"/>
</dbReference>
<dbReference type="CDD" id="cd00167">
    <property type="entry name" value="SANT"/>
    <property type="match status" value="1"/>
</dbReference>
<dbReference type="InterPro" id="IPR009057">
    <property type="entry name" value="Homeodomain-like_sf"/>
</dbReference>
<dbReference type="SMART" id="SM00717">
    <property type="entry name" value="SANT"/>
    <property type="match status" value="1"/>
</dbReference>
<evidence type="ECO:0000259" key="11">
    <source>
        <dbReference type="PROSITE" id="PS51204"/>
    </source>
</evidence>
<dbReference type="InterPro" id="IPR001005">
    <property type="entry name" value="SANT/Myb"/>
</dbReference>
<keyword evidence="3" id="KW-0227">DNA damage</keyword>
<comment type="function">
    <text evidence="7">Component of the NuA4 histone acetyltransferase complex which is involved in transcriptional activation of selected genes principally by acetylation of nucleosomal histone H4 and H2A. The NuA4 complex is also involved in DNA repair.</text>
</comment>
<protein>
    <recommendedName>
        <fullName evidence="8">Vacuolar import and degradation protein 21</fullName>
    </recommendedName>
</protein>
<dbReference type="GO" id="GO:0006281">
    <property type="term" value="P:DNA repair"/>
    <property type="evidence" value="ECO:0007669"/>
    <property type="project" value="UniProtKB-KW"/>
</dbReference>
<dbReference type="STRING" id="73230.A0A2B7ZHM5"/>
<feature type="region of interest" description="Disordered" evidence="9">
    <location>
        <begin position="66"/>
        <end position="98"/>
    </location>
</feature>
<evidence type="ECO:0000259" key="10">
    <source>
        <dbReference type="PROSITE" id="PS50090"/>
    </source>
</evidence>
<feature type="region of interest" description="Disordered" evidence="9">
    <location>
        <begin position="1266"/>
        <end position="1294"/>
    </location>
</feature>
<gene>
    <name evidence="12" type="ORF">GX50_04293</name>
</gene>
<name>A0A2B7ZHM5_9EURO</name>
<feature type="compositionally biased region" description="Basic and acidic residues" evidence="9">
    <location>
        <begin position="533"/>
        <end position="543"/>
    </location>
</feature>
<keyword evidence="13" id="KW-1185">Reference proteome</keyword>
<dbReference type="EMBL" id="PDND01000078">
    <property type="protein sequence ID" value="PGH32881.1"/>
    <property type="molecule type" value="Genomic_DNA"/>
</dbReference>
<feature type="domain" description="HSA" evidence="11">
    <location>
        <begin position="645"/>
        <end position="720"/>
    </location>
</feature>
<keyword evidence="4" id="KW-0156">Chromatin regulator</keyword>
<feature type="compositionally biased region" description="Polar residues" evidence="9">
    <location>
        <begin position="370"/>
        <end position="388"/>
    </location>
</feature>
<feature type="compositionally biased region" description="Polar residues" evidence="9">
    <location>
        <begin position="433"/>
        <end position="447"/>
    </location>
</feature>
<feature type="compositionally biased region" description="Polar residues" evidence="9">
    <location>
        <begin position="462"/>
        <end position="474"/>
    </location>
</feature>
<dbReference type="GO" id="GO:0003682">
    <property type="term" value="F:chromatin binding"/>
    <property type="evidence" value="ECO:0007669"/>
    <property type="project" value="TreeGrafter"/>
</dbReference>
<feature type="region of interest" description="Disordered" evidence="9">
    <location>
        <begin position="247"/>
        <end position="576"/>
    </location>
</feature>
<dbReference type="GO" id="GO:0006325">
    <property type="term" value="P:chromatin organization"/>
    <property type="evidence" value="ECO:0007669"/>
    <property type="project" value="UniProtKB-KW"/>
</dbReference>
<feature type="compositionally biased region" description="Basic and acidic residues" evidence="9">
    <location>
        <begin position="505"/>
        <end position="514"/>
    </location>
</feature>
<feature type="region of interest" description="Disordered" evidence="9">
    <location>
        <begin position="705"/>
        <end position="765"/>
    </location>
</feature>
<feature type="compositionally biased region" description="Polar residues" evidence="9">
    <location>
        <begin position="273"/>
        <end position="303"/>
    </location>
</feature>
<dbReference type="GO" id="GO:0035267">
    <property type="term" value="C:NuA4 histone acetyltransferase complex"/>
    <property type="evidence" value="ECO:0007669"/>
    <property type="project" value="TreeGrafter"/>
</dbReference>
<dbReference type="SUPFAM" id="SSF46689">
    <property type="entry name" value="Homeodomain-like"/>
    <property type="match status" value="1"/>
</dbReference>
<dbReference type="Pfam" id="PF13921">
    <property type="entry name" value="Myb_DNA-bind_6"/>
    <property type="match status" value="1"/>
</dbReference>
<dbReference type="Proteomes" id="UP000226031">
    <property type="component" value="Unassembled WGS sequence"/>
</dbReference>
<comment type="similarity">
    <text evidence="2">Belongs to the EAF1 family.</text>
</comment>
<dbReference type="PANTHER" id="PTHR46459:SF1">
    <property type="entry name" value="E1A-BINDING PROTEIN P400"/>
    <property type="match status" value="1"/>
</dbReference>